<dbReference type="HOGENOM" id="CLU_1015156_0_0_5"/>
<feature type="transmembrane region" description="Helical" evidence="1">
    <location>
        <begin position="102"/>
        <end position="132"/>
    </location>
</feature>
<feature type="transmembrane region" description="Helical" evidence="1">
    <location>
        <begin position="192"/>
        <end position="210"/>
    </location>
</feature>
<accession>B3PT66</accession>
<feature type="transmembrane region" description="Helical" evidence="1">
    <location>
        <begin position="152"/>
        <end position="180"/>
    </location>
</feature>
<keyword evidence="1" id="KW-0472">Membrane</keyword>
<dbReference type="AlphaFoldDB" id="B3PT66"/>
<name>B3PT66_RHIE6</name>
<organism evidence="2 3">
    <name type="scientific">Rhizobium etli (strain CIAT 652)</name>
    <dbReference type="NCBI Taxonomy" id="491916"/>
    <lineage>
        <taxon>Bacteria</taxon>
        <taxon>Pseudomonadati</taxon>
        <taxon>Pseudomonadota</taxon>
        <taxon>Alphaproteobacteria</taxon>
        <taxon>Hyphomicrobiales</taxon>
        <taxon>Rhizobiaceae</taxon>
        <taxon>Rhizobium/Agrobacterium group</taxon>
        <taxon>Rhizobium</taxon>
    </lineage>
</organism>
<dbReference type="eggNOG" id="ENOG5031B64">
    <property type="taxonomic scope" value="Bacteria"/>
</dbReference>
<dbReference type="EMBL" id="CP001074">
    <property type="protein sequence ID" value="ACE91811.1"/>
    <property type="molecule type" value="Genomic_DNA"/>
</dbReference>
<sequence length="274" mass="29646">MRPPTNSALAQQLILSRSLVGDGGSNRRPAIRQCFHEVGYPCWGSGAQEGCNSPQSESCLWLSNNGRPPACGADRAVSPAQAFSNILHRTTRPTEGGKRMRILVLTFVRFGPALVYAIGAVFAASMLLLAMYPSRPFAWELYLTMLPVLRLPLMLLSVAGMGAWELLATLASMTIFGVYLSFHPKRFLRARFIHAHVAMLGLVLSNAAASTSEAGRIGASSLPGYVDWSLPLPTALLGTALIIWAALACVSTHAEIIRRIRIRASIGRMPAYRA</sequence>
<evidence type="ECO:0000313" key="2">
    <source>
        <dbReference type="EMBL" id="ACE91811.1"/>
    </source>
</evidence>
<reference evidence="2 3" key="1">
    <citation type="submission" date="2008-04" db="EMBL/GenBank/DDBJ databases">
        <title>Genome diversity and DNA divergence of Rhizobium etli.</title>
        <authorList>
            <person name="Gonzalez V."/>
            <person name="Acosta J.L."/>
            <person name="Santamaria R.I."/>
            <person name="Bustos P."/>
            <person name="Hernandez-Gonzalez I.L."/>
            <person name="Fernandez J.L."/>
            <person name="Diaz R."/>
            <person name="Flores M."/>
            <person name="Mora J."/>
            <person name="Palacios R."/>
            <person name="Davila G."/>
        </authorList>
    </citation>
    <scope>NUCLEOTIDE SEQUENCE [LARGE SCALE GENOMIC DNA]</scope>
    <source>
        <strain evidence="2 3">CIAT 652</strain>
    </source>
</reference>
<evidence type="ECO:0000313" key="3">
    <source>
        <dbReference type="Proteomes" id="UP000008817"/>
    </source>
</evidence>
<dbReference type="Proteomes" id="UP000008817">
    <property type="component" value="Chromosome"/>
</dbReference>
<evidence type="ECO:0000256" key="1">
    <source>
        <dbReference type="SAM" id="Phobius"/>
    </source>
</evidence>
<keyword evidence="1" id="KW-0812">Transmembrane</keyword>
<dbReference type="KEGG" id="rec:RHECIAT_CH0002860"/>
<gene>
    <name evidence="2" type="ordered locus">RHECIAT_CH0002860</name>
</gene>
<protein>
    <recommendedName>
        <fullName evidence="4">Transmembrane protein</fullName>
    </recommendedName>
</protein>
<keyword evidence="1" id="KW-1133">Transmembrane helix</keyword>
<feature type="transmembrane region" description="Helical" evidence="1">
    <location>
        <begin position="230"/>
        <end position="251"/>
    </location>
</feature>
<evidence type="ECO:0008006" key="4">
    <source>
        <dbReference type="Google" id="ProtNLM"/>
    </source>
</evidence>
<proteinExistence type="predicted"/>